<dbReference type="KEGG" id="pus:CKA81_16885"/>
<reference evidence="2 3" key="1">
    <citation type="submission" date="2017-08" db="EMBL/GenBank/DDBJ databases">
        <authorList>
            <person name="Park S.-J."/>
            <person name="Kim H."/>
        </authorList>
    </citation>
    <scope>NUCLEOTIDE SEQUENCE [LARGE SCALE GENOMIC DNA]</scope>
    <source>
        <strain evidence="3">ye3</strain>
    </source>
</reference>
<keyword evidence="3" id="KW-1185">Reference proteome</keyword>
<dbReference type="Proteomes" id="UP000283474">
    <property type="component" value="Chromosome"/>
</dbReference>
<gene>
    <name evidence="2" type="ORF">CKA81_16885</name>
</gene>
<evidence type="ECO:0000256" key="1">
    <source>
        <dbReference type="SAM" id="Phobius"/>
    </source>
</evidence>
<keyword evidence="1" id="KW-0812">Transmembrane</keyword>
<keyword evidence="1" id="KW-0472">Membrane</keyword>
<evidence type="ECO:0000313" key="3">
    <source>
        <dbReference type="Proteomes" id="UP000283474"/>
    </source>
</evidence>
<dbReference type="EMBL" id="CP022987">
    <property type="protein sequence ID" value="QAA95351.1"/>
    <property type="molecule type" value="Genomic_DNA"/>
</dbReference>
<dbReference type="AlphaFoldDB" id="A0A410GGE1"/>
<protein>
    <recommendedName>
        <fullName evidence="4">Terminase</fullName>
    </recommendedName>
</protein>
<dbReference type="RefSeq" id="WP_128356343.1">
    <property type="nucleotide sequence ID" value="NZ_CP022987.1"/>
</dbReference>
<name>A0A410GGE1_9BURK</name>
<dbReference type="OrthoDB" id="574431at2"/>
<proteinExistence type="predicted"/>
<evidence type="ECO:0000313" key="2">
    <source>
        <dbReference type="EMBL" id="QAA95351.1"/>
    </source>
</evidence>
<accession>A0A410GGE1</accession>
<evidence type="ECO:0008006" key="4">
    <source>
        <dbReference type="Google" id="ProtNLM"/>
    </source>
</evidence>
<feature type="transmembrane region" description="Helical" evidence="1">
    <location>
        <begin position="48"/>
        <end position="66"/>
    </location>
</feature>
<sequence>MPIQQLLRTQWADYPRVHASGANFVVHLLTAPVFMAGTVAFFWGFCALSATLSLAGIAAMMAAVAAQGWGHKKETNPPAPFTSRSNALARIFFEQWVTFPRYVAYRAWWGRRT</sequence>
<feature type="transmembrane region" description="Helical" evidence="1">
    <location>
        <begin position="21"/>
        <end position="42"/>
    </location>
</feature>
<organism evidence="2 3">
    <name type="scientific">Pollutimonas thiosulfatoxidans</name>
    <dbReference type="NCBI Taxonomy" id="2028345"/>
    <lineage>
        <taxon>Bacteria</taxon>
        <taxon>Pseudomonadati</taxon>
        <taxon>Pseudomonadota</taxon>
        <taxon>Betaproteobacteria</taxon>
        <taxon>Burkholderiales</taxon>
        <taxon>Alcaligenaceae</taxon>
        <taxon>Pollutimonas</taxon>
    </lineage>
</organism>
<keyword evidence="1" id="KW-1133">Transmembrane helix</keyword>